<reference evidence="2" key="1">
    <citation type="submission" date="2013-01" db="EMBL/GenBank/DDBJ databases">
        <title>Draft Genome Sequence of a Mulberry Tree, Morus notabilis C.K. Schneid.</title>
        <authorList>
            <person name="He N."/>
            <person name="Zhao S."/>
        </authorList>
    </citation>
    <scope>NUCLEOTIDE SEQUENCE</scope>
</reference>
<name>W9RQR0_9ROSA</name>
<gene>
    <name evidence="1" type="ORF">L484_020389</name>
</gene>
<accession>W9RQR0</accession>
<organism evidence="1 2">
    <name type="scientific">Morus notabilis</name>
    <dbReference type="NCBI Taxonomy" id="981085"/>
    <lineage>
        <taxon>Eukaryota</taxon>
        <taxon>Viridiplantae</taxon>
        <taxon>Streptophyta</taxon>
        <taxon>Embryophyta</taxon>
        <taxon>Tracheophyta</taxon>
        <taxon>Spermatophyta</taxon>
        <taxon>Magnoliopsida</taxon>
        <taxon>eudicotyledons</taxon>
        <taxon>Gunneridae</taxon>
        <taxon>Pentapetalae</taxon>
        <taxon>rosids</taxon>
        <taxon>fabids</taxon>
        <taxon>Rosales</taxon>
        <taxon>Moraceae</taxon>
        <taxon>Moreae</taxon>
        <taxon>Morus</taxon>
    </lineage>
</organism>
<proteinExistence type="predicted"/>
<dbReference type="Proteomes" id="UP000030645">
    <property type="component" value="Unassembled WGS sequence"/>
</dbReference>
<protein>
    <submittedName>
        <fullName evidence="1">Uncharacterized protein</fullName>
    </submittedName>
</protein>
<dbReference type="EMBL" id="KE344952">
    <property type="protein sequence ID" value="EXB88321.1"/>
    <property type="molecule type" value="Genomic_DNA"/>
</dbReference>
<evidence type="ECO:0000313" key="2">
    <source>
        <dbReference type="Proteomes" id="UP000030645"/>
    </source>
</evidence>
<sequence length="83" mass="9134">MYLQDHEREGRNATGVVDDGNEAVELRCGSKISEIVEDGFSRGLHEEHSFRVAIDFDTVVVLVPAEAAGQRVEGDKEDLNFAS</sequence>
<keyword evidence="2" id="KW-1185">Reference proteome</keyword>
<evidence type="ECO:0000313" key="1">
    <source>
        <dbReference type="EMBL" id="EXB88321.1"/>
    </source>
</evidence>
<dbReference type="AlphaFoldDB" id="W9RQR0"/>